<accession>L2F8S9</accession>
<feature type="domain" description="Prepilin peptidase A24 N-terminal" evidence="21">
    <location>
        <begin position="24"/>
        <end position="131"/>
    </location>
</feature>
<evidence type="ECO:0000256" key="12">
    <source>
        <dbReference type="ARBA" id="ARBA00023136"/>
    </source>
</evidence>
<protein>
    <recommendedName>
        <fullName evidence="16 18">Prepilin leader peptidase/N-methyltransferase</fullName>
        <ecNumber evidence="18">2.1.1.-</ecNumber>
        <ecNumber evidence="15 18">3.4.23.43</ecNumber>
    </recommendedName>
</protein>
<dbReference type="InterPro" id="IPR000045">
    <property type="entry name" value="Prepilin_IV_endopep_pep"/>
</dbReference>
<evidence type="ECO:0000256" key="19">
    <source>
        <dbReference type="SAM" id="Phobius"/>
    </source>
</evidence>
<proteinExistence type="inferred from homology"/>
<keyword evidence="12 19" id="KW-0472">Membrane</keyword>
<dbReference type="FunFam" id="1.20.120.1220:FF:000001">
    <property type="entry name" value="Type 4 prepilin-like proteins leader peptide-processing enzyme"/>
    <property type="match status" value="1"/>
</dbReference>
<feature type="transmembrane region" description="Helical" evidence="19">
    <location>
        <begin position="165"/>
        <end position="182"/>
    </location>
</feature>
<dbReference type="Proteomes" id="UP000023795">
    <property type="component" value="Unassembled WGS sequence"/>
</dbReference>
<comment type="similarity">
    <text evidence="2 17">Belongs to the peptidase A24 family.</text>
</comment>
<name>L2F8S9_9GAMM</name>
<dbReference type="eggNOG" id="COG1989">
    <property type="taxonomic scope" value="Bacteria"/>
</dbReference>
<dbReference type="GO" id="GO:0032259">
    <property type="term" value="P:methylation"/>
    <property type="evidence" value="ECO:0007669"/>
    <property type="project" value="UniProtKB-KW"/>
</dbReference>
<keyword evidence="4" id="KW-0997">Cell inner membrane</keyword>
<gene>
    <name evidence="22" type="ORF">MOMA_00660</name>
</gene>
<dbReference type="GO" id="GO:0006465">
    <property type="term" value="P:signal peptide processing"/>
    <property type="evidence" value="ECO:0007669"/>
    <property type="project" value="TreeGrafter"/>
</dbReference>
<evidence type="ECO:0000256" key="15">
    <source>
        <dbReference type="ARBA" id="ARBA00067082"/>
    </source>
</evidence>
<keyword evidence="3" id="KW-1003">Cell membrane</keyword>
<keyword evidence="7 18" id="KW-0808">Transferase</keyword>
<evidence type="ECO:0000256" key="14">
    <source>
        <dbReference type="ARBA" id="ARBA00050401"/>
    </source>
</evidence>
<comment type="caution">
    <text evidence="22">The sequence shown here is derived from an EMBL/GenBank/DDBJ whole genome shotgun (WGS) entry which is preliminary data.</text>
</comment>
<feature type="transmembrane region" description="Helical" evidence="19">
    <location>
        <begin position="109"/>
        <end position="129"/>
    </location>
</feature>
<comment type="catalytic activity">
    <reaction evidence="14 18">
        <text>Typically cleaves a -Gly-|-Phe- bond to release an N-terminal, basic peptide of 5-8 residues from type IV prepilin, and then N-methylates the new N-terminal amino group, the methyl donor being S-adenosyl-L-methionine.</text>
        <dbReference type="EC" id="3.4.23.43"/>
    </reaction>
</comment>
<dbReference type="InterPro" id="IPR010627">
    <property type="entry name" value="Prepilin_pept_A24_N"/>
</dbReference>
<dbReference type="InterPro" id="IPR050882">
    <property type="entry name" value="Prepilin_peptidase/N-MTase"/>
</dbReference>
<dbReference type="PANTHER" id="PTHR30487">
    <property type="entry name" value="TYPE 4 PREPILIN-LIKE PROTEINS LEADER PEPTIDE-PROCESSING ENZYME"/>
    <property type="match status" value="1"/>
</dbReference>
<evidence type="ECO:0000256" key="6">
    <source>
        <dbReference type="ARBA" id="ARBA00022670"/>
    </source>
</evidence>
<keyword evidence="9 18" id="KW-0812">Transmembrane</keyword>
<keyword evidence="5 18" id="KW-0489">Methyltransferase</keyword>
<dbReference type="EC" id="3.4.23.43" evidence="15 18"/>
<keyword evidence="10 18" id="KW-0378">Hydrolase</keyword>
<evidence type="ECO:0000256" key="8">
    <source>
        <dbReference type="ARBA" id="ARBA00022691"/>
    </source>
</evidence>
<dbReference type="Gene3D" id="1.20.120.1220">
    <property type="match status" value="1"/>
</dbReference>
<dbReference type="InterPro" id="IPR014032">
    <property type="entry name" value="Peptidase_A24A_bac"/>
</dbReference>
<evidence type="ECO:0000256" key="17">
    <source>
        <dbReference type="RuleBase" id="RU003793"/>
    </source>
</evidence>
<evidence type="ECO:0000256" key="10">
    <source>
        <dbReference type="ARBA" id="ARBA00022801"/>
    </source>
</evidence>
<evidence type="ECO:0000259" key="20">
    <source>
        <dbReference type="Pfam" id="PF01478"/>
    </source>
</evidence>
<keyword evidence="23" id="KW-1185">Reference proteome</keyword>
<evidence type="ECO:0000313" key="23">
    <source>
        <dbReference type="Proteomes" id="UP000023795"/>
    </source>
</evidence>
<dbReference type="OrthoDB" id="9789291at2"/>
<dbReference type="MEROPS" id="A24.001"/>
<evidence type="ECO:0000256" key="16">
    <source>
        <dbReference type="ARBA" id="ARBA00071870"/>
    </source>
</evidence>
<reference evidence="22 23" key="1">
    <citation type="journal article" date="2013" name="Genome Announc.">
        <title>Genome Sequence of Moraxella macacae 0408225, a Novel Bacterial Species Isolated from a Cynomolgus Macaque with Epistaxis.</title>
        <authorList>
            <person name="Ladner J.T."/>
            <person name="Whitehouse C.A."/>
            <person name="Koroleva G.I."/>
            <person name="Palacios G.F."/>
        </authorList>
    </citation>
    <scope>NUCLEOTIDE SEQUENCE [LARGE SCALE GENOMIC DNA]</scope>
    <source>
        <strain evidence="22 23">0408225</strain>
    </source>
</reference>
<dbReference type="AlphaFoldDB" id="L2F8S9"/>
<evidence type="ECO:0000256" key="18">
    <source>
        <dbReference type="RuleBase" id="RU003794"/>
    </source>
</evidence>
<evidence type="ECO:0000256" key="1">
    <source>
        <dbReference type="ARBA" id="ARBA00004429"/>
    </source>
</evidence>
<dbReference type="STRING" id="1230338.MOMA_00660"/>
<dbReference type="GO" id="GO:0008168">
    <property type="term" value="F:methyltransferase activity"/>
    <property type="evidence" value="ECO:0007669"/>
    <property type="project" value="UniProtKB-KW"/>
</dbReference>
<dbReference type="GO" id="GO:0005886">
    <property type="term" value="C:plasma membrane"/>
    <property type="evidence" value="ECO:0007669"/>
    <property type="project" value="UniProtKB-SubCell"/>
</dbReference>
<evidence type="ECO:0000256" key="2">
    <source>
        <dbReference type="ARBA" id="ARBA00005801"/>
    </source>
</evidence>
<keyword evidence="11 19" id="KW-1133">Transmembrane helix</keyword>
<comment type="subcellular location">
    <subcellularLocation>
        <location evidence="1">Cell inner membrane</location>
        <topology evidence="1">Multi-pass membrane protein</topology>
    </subcellularLocation>
    <subcellularLocation>
        <location evidence="18">Cell membrane</location>
        <topology evidence="18">Multi-pass membrane protein</topology>
    </subcellularLocation>
</comment>
<feature type="transmembrane region" description="Helical" evidence="19">
    <location>
        <begin position="264"/>
        <end position="287"/>
    </location>
</feature>
<evidence type="ECO:0000256" key="9">
    <source>
        <dbReference type="ARBA" id="ARBA00022692"/>
    </source>
</evidence>
<dbReference type="GO" id="GO:0004190">
    <property type="term" value="F:aspartic-type endopeptidase activity"/>
    <property type="evidence" value="ECO:0007669"/>
    <property type="project" value="UniProtKB-EC"/>
</dbReference>
<comment type="function">
    <text evidence="18">Plays an essential role in type IV pili and type II pseudopili formation by proteolytically removing the leader sequence from substrate proteins and subsequently monomethylating the alpha-amino group of the newly exposed N-terminal phenylalanine.</text>
</comment>
<sequence>MSVIYDIINLLQQSMLIAMIVVAIVGLCVGSFLNVVIHRIPLMLEQQWKSECQYLLHPNDNFESPTPITLSFPPSRCPSCNHKIRWYENIPVISWLLLRGKCSSCNNPIGLRYPLVEIITAVLSVLVIAQFGVSWQGATGLILTWSLLALTGIDFDTQLLPDRITLPLAGFGLFVNAFGVFTSPTQAIFGYVIGFLCLWIVYKLFLLLTGKHGMGYGDFKLLAALGAWLGPSLLPLIVFLSAIIGSVVGVILMKRAGESKPFAFGPYIAMAGMVALLYGKPILTWYLGGMTS</sequence>
<dbReference type="EC" id="2.1.1.-" evidence="18"/>
<keyword evidence="6 18" id="KW-0645">Protease</keyword>
<dbReference type="Pfam" id="PF01478">
    <property type="entry name" value="Peptidase_A24"/>
    <property type="match status" value="1"/>
</dbReference>
<keyword evidence="8" id="KW-0949">S-adenosyl-L-methionine</keyword>
<evidence type="ECO:0000313" key="22">
    <source>
        <dbReference type="EMBL" id="ELA08878.1"/>
    </source>
</evidence>
<evidence type="ECO:0000256" key="7">
    <source>
        <dbReference type="ARBA" id="ARBA00022679"/>
    </source>
</evidence>
<feature type="transmembrane region" description="Helical" evidence="19">
    <location>
        <begin position="15"/>
        <end position="37"/>
    </location>
</feature>
<dbReference type="RefSeq" id="WP_009501254.1">
    <property type="nucleotide sequence ID" value="NZ_ANIN01000001.1"/>
</dbReference>
<feature type="transmembrane region" description="Helical" evidence="19">
    <location>
        <begin position="188"/>
        <end position="209"/>
    </location>
</feature>
<evidence type="ECO:0000256" key="5">
    <source>
        <dbReference type="ARBA" id="ARBA00022603"/>
    </source>
</evidence>
<feature type="domain" description="Prepilin type IV endopeptidase peptidase" evidence="20">
    <location>
        <begin position="141"/>
        <end position="250"/>
    </location>
</feature>
<evidence type="ECO:0000259" key="21">
    <source>
        <dbReference type="Pfam" id="PF06750"/>
    </source>
</evidence>
<evidence type="ECO:0000256" key="11">
    <source>
        <dbReference type="ARBA" id="ARBA00022989"/>
    </source>
</evidence>
<evidence type="ECO:0000256" key="3">
    <source>
        <dbReference type="ARBA" id="ARBA00022475"/>
    </source>
</evidence>
<evidence type="ECO:0000256" key="13">
    <source>
        <dbReference type="ARBA" id="ARBA00023268"/>
    </source>
</evidence>
<dbReference type="PANTHER" id="PTHR30487:SF0">
    <property type="entry name" value="PREPILIN LEADER PEPTIDASE_N-METHYLTRANSFERASE-RELATED"/>
    <property type="match status" value="1"/>
</dbReference>
<dbReference type="PRINTS" id="PR00864">
    <property type="entry name" value="PREPILNPTASE"/>
</dbReference>
<dbReference type="PATRIC" id="fig|1230338.3.peg.136"/>
<dbReference type="EMBL" id="ANIN01000001">
    <property type="protein sequence ID" value="ELA08878.1"/>
    <property type="molecule type" value="Genomic_DNA"/>
</dbReference>
<evidence type="ECO:0000256" key="4">
    <source>
        <dbReference type="ARBA" id="ARBA00022519"/>
    </source>
</evidence>
<keyword evidence="13 18" id="KW-0511">Multifunctional enzyme</keyword>
<organism evidence="22 23">
    <name type="scientific">Moraxella macacae 0408225</name>
    <dbReference type="NCBI Taxonomy" id="1230338"/>
    <lineage>
        <taxon>Bacteria</taxon>
        <taxon>Pseudomonadati</taxon>
        <taxon>Pseudomonadota</taxon>
        <taxon>Gammaproteobacteria</taxon>
        <taxon>Moraxellales</taxon>
        <taxon>Moraxellaceae</taxon>
        <taxon>Moraxella</taxon>
    </lineage>
</organism>
<feature type="transmembrane region" description="Helical" evidence="19">
    <location>
        <begin position="221"/>
        <end position="252"/>
    </location>
</feature>
<dbReference type="Pfam" id="PF06750">
    <property type="entry name" value="A24_N_bact"/>
    <property type="match status" value="1"/>
</dbReference>